<dbReference type="AlphaFoldDB" id="A0A0D6A319"/>
<keyword evidence="3" id="KW-0238">DNA-binding</keyword>
<dbReference type="GO" id="GO:0009307">
    <property type="term" value="P:DNA restriction-modification system"/>
    <property type="evidence" value="ECO:0007669"/>
    <property type="project" value="UniProtKB-KW"/>
</dbReference>
<dbReference type="PANTHER" id="PTHR30408">
    <property type="entry name" value="TYPE-1 RESTRICTION ENZYME ECOKI SPECIFICITY PROTEIN"/>
    <property type="match status" value="1"/>
</dbReference>
<evidence type="ECO:0000313" key="6">
    <source>
        <dbReference type="Proteomes" id="UP000035709"/>
    </source>
</evidence>
<name>A0A0D6A319_9LACO</name>
<feature type="domain" description="Type I restriction modification DNA specificity" evidence="4">
    <location>
        <begin position="11"/>
        <end position="178"/>
    </location>
</feature>
<evidence type="ECO:0000256" key="2">
    <source>
        <dbReference type="ARBA" id="ARBA00022747"/>
    </source>
</evidence>
<dbReference type="GO" id="GO:0003677">
    <property type="term" value="F:DNA binding"/>
    <property type="evidence" value="ECO:0007669"/>
    <property type="project" value="UniProtKB-KW"/>
</dbReference>
<dbReference type="InterPro" id="IPR044946">
    <property type="entry name" value="Restrct_endonuc_typeI_TRD_sf"/>
</dbReference>
<accession>A0A0D6A319</accession>
<evidence type="ECO:0000313" key="5">
    <source>
        <dbReference type="EMBL" id="BAQ57202.1"/>
    </source>
</evidence>
<dbReference type="REBASE" id="106387">
    <property type="entry name" value="S2.Lac13120ORF810P"/>
</dbReference>
<feature type="domain" description="Type I restriction modification DNA specificity" evidence="4">
    <location>
        <begin position="206"/>
        <end position="384"/>
    </location>
</feature>
<dbReference type="Pfam" id="PF01420">
    <property type="entry name" value="Methylase_S"/>
    <property type="match status" value="2"/>
</dbReference>
<dbReference type="SUPFAM" id="SSF116734">
    <property type="entry name" value="DNA methylase specificity domain"/>
    <property type="match status" value="2"/>
</dbReference>
<dbReference type="Gene3D" id="3.90.220.20">
    <property type="entry name" value="DNA methylase specificity domains"/>
    <property type="match status" value="2"/>
</dbReference>
<dbReference type="EMBL" id="AP014808">
    <property type="protein sequence ID" value="BAQ57202.1"/>
    <property type="molecule type" value="Genomic_DNA"/>
</dbReference>
<proteinExistence type="inferred from homology"/>
<evidence type="ECO:0000259" key="4">
    <source>
        <dbReference type="Pfam" id="PF01420"/>
    </source>
</evidence>
<gene>
    <name evidence="5" type="ORF">LBAT_0813</name>
</gene>
<sequence length="396" mass="46791">MWAFYRKFFVWEQRKLGDYGSVKMNKRIFKNQTSPNGDIPFYKIGTFGKKADSFISKKLYEKYKVKYPYPKIGDLLISASGSIGRIIEYKGKKAYFQDSNIVWLSHNSKLLNIYLKQYYQRINWNNIEGTTIKRLYNKDILTTHISVPNIKEQKRIGNLLNLVDNLLVLQKRKYEELKLIKKFLLQNMFADNAFYPNLRFKGFVYKWKQYKLNDLGYTFSGLSGKSKKDFGHGKAQYVTYMNVFSNPIANLEMTEHIEIDNKQNSVKYNDIFFTTSSETPEEVGMSSIWLGKETNTYLNSFCFGFRLTKRIDSYYIAFMLRSPSFRRKMMVLAQGISRFNISKNKVMNIKILLPKISEQKRVGITIKKVDNTVKLQVKFINKIKKFRKFLLQNMFI</sequence>
<evidence type="ECO:0000256" key="1">
    <source>
        <dbReference type="ARBA" id="ARBA00010923"/>
    </source>
</evidence>
<keyword evidence="6" id="KW-1185">Reference proteome</keyword>
<dbReference type="KEGG" id="lae:LBAT_0813"/>
<dbReference type="CDD" id="cd17292">
    <property type="entry name" value="RMtype1_S_LlaA17I_TRD2-CR2_like"/>
    <property type="match status" value="1"/>
</dbReference>
<dbReference type="Proteomes" id="UP000035709">
    <property type="component" value="Chromosome"/>
</dbReference>
<dbReference type="PANTHER" id="PTHR30408:SF12">
    <property type="entry name" value="TYPE I RESTRICTION ENZYME MJAVIII SPECIFICITY SUBUNIT"/>
    <property type="match status" value="1"/>
</dbReference>
<dbReference type="InterPro" id="IPR000055">
    <property type="entry name" value="Restrct_endonuc_typeI_TRD"/>
</dbReference>
<reference evidence="5 6" key="1">
    <citation type="submission" date="2015-03" db="EMBL/GenBank/DDBJ databases">
        <title>Complete genome sequence of Lactobacillus acetotolerans NBRC 13120.</title>
        <authorList>
            <person name="Toh H."/>
            <person name="Morita H."/>
            <person name="Fujita N."/>
        </authorList>
    </citation>
    <scope>NUCLEOTIDE SEQUENCE [LARGE SCALE GENOMIC DNA]</scope>
    <source>
        <strain evidence="5 6">NBRC 13120</strain>
    </source>
</reference>
<dbReference type="PATRIC" id="fig|1600.4.peg.834"/>
<protein>
    <submittedName>
        <fullName evidence="5">Restriction-modification system S subunit</fullName>
    </submittedName>
</protein>
<keyword evidence="2" id="KW-0680">Restriction system</keyword>
<evidence type="ECO:0000256" key="3">
    <source>
        <dbReference type="ARBA" id="ARBA00023125"/>
    </source>
</evidence>
<dbReference type="STRING" id="1600.LBAT_0813"/>
<organism evidence="5 6">
    <name type="scientific">Lactobacillus acetotolerans</name>
    <dbReference type="NCBI Taxonomy" id="1600"/>
    <lineage>
        <taxon>Bacteria</taxon>
        <taxon>Bacillati</taxon>
        <taxon>Bacillota</taxon>
        <taxon>Bacilli</taxon>
        <taxon>Lactobacillales</taxon>
        <taxon>Lactobacillaceae</taxon>
        <taxon>Lactobacillus</taxon>
    </lineage>
</organism>
<dbReference type="InterPro" id="IPR052021">
    <property type="entry name" value="Type-I_RS_S_subunit"/>
</dbReference>
<comment type="similarity">
    <text evidence="1">Belongs to the type-I restriction system S methylase family.</text>
</comment>